<keyword evidence="1" id="KW-0812">Transmembrane</keyword>
<evidence type="ECO:0000313" key="3">
    <source>
        <dbReference type="Proteomes" id="UP000503462"/>
    </source>
</evidence>
<name>A0A6H0XV72_9PEZI</name>
<gene>
    <name evidence="2" type="ORF">AMS68_004151</name>
</gene>
<keyword evidence="1" id="KW-0472">Membrane</keyword>
<accession>A0A6H0XV72</accession>
<dbReference type="AlphaFoldDB" id="A0A6H0XV72"/>
<sequence>MSFKSLIAPVSARPKSQFFVPAGGHGLLRDQFSIPTWLALGGIMQGLLFLVAGRLALVPVVLLLGYSAADTYLMTIGWKKNIYMEDVLQKKYSAQIPDAAGNFSDKPADSQVVVFMLGVRNNHPLGLLAPGMKELGVFFPSMAKNLEEHADEFGYLGMTAWQATGQRTTQNEIMNVAYFRDYDGLHKFAHSQYHREAWAWFNKESKRIGHISIWHETYAVPKGNWESIYINSKINNLASTTYKITDQSTGEDLWASPVVDASRGLLKTSKGRMSRSNATENDAYEKNEVFDVDY</sequence>
<keyword evidence="3" id="KW-1185">Reference proteome</keyword>
<dbReference type="Proteomes" id="UP000503462">
    <property type="component" value="Chromosome 3"/>
</dbReference>
<evidence type="ECO:0000313" key="2">
    <source>
        <dbReference type="EMBL" id="QIW98633.1"/>
    </source>
</evidence>
<proteinExistence type="predicted"/>
<dbReference type="InterPro" id="IPR025444">
    <property type="entry name" value="Monooxy_af470"/>
</dbReference>
<reference evidence="2 3" key="1">
    <citation type="journal article" date="2016" name="Sci. Rep.">
        <title>Peltaster fructicola genome reveals evolution from an invasive phytopathogen to an ectophytic parasite.</title>
        <authorList>
            <person name="Xu C."/>
            <person name="Chen H."/>
            <person name="Gleason M.L."/>
            <person name="Xu J.R."/>
            <person name="Liu H."/>
            <person name="Zhang R."/>
            <person name="Sun G."/>
        </authorList>
    </citation>
    <scope>NUCLEOTIDE SEQUENCE [LARGE SCALE GENOMIC DNA]</scope>
    <source>
        <strain evidence="2 3">LNHT1506</strain>
    </source>
</reference>
<dbReference type="InterPro" id="IPR011008">
    <property type="entry name" value="Dimeric_a/b-barrel"/>
</dbReference>
<keyword evidence="1" id="KW-1133">Transmembrane helix</keyword>
<organism evidence="2 3">
    <name type="scientific">Peltaster fructicola</name>
    <dbReference type="NCBI Taxonomy" id="286661"/>
    <lineage>
        <taxon>Eukaryota</taxon>
        <taxon>Fungi</taxon>
        <taxon>Dikarya</taxon>
        <taxon>Ascomycota</taxon>
        <taxon>Pezizomycotina</taxon>
        <taxon>Dothideomycetes</taxon>
        <taxon>Dothideomycetes incertae sedis</taxon>
        <taxon>Peltaster</taxon>
    </lineage>
</organism>
<dbReference type="OrthoDB" id="3202396at2759"/>
<evidence type="ECO:0000256" key="1">
    <source>
        <dbReference type="SAM" id="Phobius"/>
    </source>
</evidence>
<protein>
    <submittedName>
        <fullName evidence="2">Uncharacterized protein</fullName>
    </submittedName>
</protein>
<dbReference type="Pfam" id="PF13826">
    <property type="entry name" value="Monooxy_af470-like"/>
    <property type="match status" value="1"/>
</dbReference>
<feature type="transmembrane region" description="Helical" evidence="1">
    <location>
        <begin position="37"/>
        <end position="64"/>
    </location>
</feature>
<dbReference type="EMBL" id="CP051141">
    <property type="protein sequence ID" value="QIW98633.1"/>
    <property type="molecule type" value="Genomic_DNA"/>
</dbReference>
<dbReference type="SUPFAM" id="SSF54909">
    <property type="entry name" value="Dimeric alpha+beta barrel"/>
    <property type="match status" value="1"/>
</dbReference>